<organism evidence="1 2">
    <name type="scientific">Candidatus Blackburnbacteria bacterium RIFCSPHIGHO2_01_FULL_43_15b</name>
    <dbReference type="NCBI Taxonomy" id="1797513"/>
    <lineage>
        <taxon>Bacteria</taxon>
        <taxon>Candidatus Blackburniibacteriota</taxon>
    </lineage>
</organism>
<comment type="caution">
    <text evidence="1">The sequence shown here is derived from an EMBL/GenBank/DDBJ whole genome shotgun (WGS) entry which is preliminary data.</text>
</comment>
<dbReference type="AlphaFoldDB" id="A0A1G1UYY0"/>
<dbReference type="Proteomes" id="UP000177967">
    <property type="component" value="Unassembled WGS sequence"/>
</dbReference>
<evidence type="ECO:0000313" key="2">
    <source>
        <dbReference type="Proteomes" id="UP000177967"/>
    </source>
</evidence>
<dbReference type="EMBL" id="MHBW01000029">
    <property type="protein sequence ID" value="OGY08328.1"/>
    <property type="molecule type" value="Genomic_DNA"/>
</dbReference>
<reference evidence="1 2" key="1">
    <citation type="journal article" date="2016" name="Nat. Commun.">
        <title>Thousands of microbial genomes shed light on interconnected biogeochemical processes in an aquifer system.</title>
        <authorList>
            <person name="Anantharaman K."/>
            <person name="Brown C.T."/>
            <person name="Hug L.A."/>
            <person name="Sharon I."/>
            <person name="Castelle C.J."/>
            <person name="Probst A.J."/>
            <person name="Thomas B.C."/>
            <person name="Singh A."/>
            <person name="Wilkins M.J."/>
            <person name="Karaoz U."/>
            <person name="Brodie E.L."/>
            <person name="Williams K.H."/>
            <person name="Hubbard S.S."/>
            <person name="Banfield J.F."/>
        </authorList>
    </citation>
    <scope>NUCLEOTIDE SEQUENCE [LARGE SCALE GENOMIC DNA]</scope>
</reference>
<name>A0A1G1UYY0_9BACT</name>
<gene>
    <name evidence="1" type="ORF">A2782_00690</name>
</gene>
<accession>A0A1G1UYY0</accession>
<sequence>MGAFFGNIAIKTDNRDGVVKTIKESGEPMFIAGPVDGWLLLFPSDDFKISKFAQKFSKEFNTISFSGQVFDSDDLFINFYSNGEPIVDYLYDRMDGGGPQFNGGDEKTFKDFFHLADTKKIHEALFEDGGDYVFIEGRYQDFLKACGLPLALGNLWGYEYIERASDDGRSEEEAKDLPNLEKIF</sequence>
<evidence type="ECO:0000313" key="1">
    <source>
        <dbReference type="EMBL" id="OGY08328.1"/>
    </source>
</evidence>
<protein>
    <submittedName>
        <fullName evidence="1">Uncharacterized protein</fullName>
    </submittedName>
</protein>
<proteinExistence type="predicted"/>